<comment type="similarity">
    <text evidence="2">Belongs to the binding-protein-dependent transport system permease family. FecCD subfamily.</text>
</comment>
<feature type="transmembrane region" description="Helical" evidence="8">
    <location>
        <begin position="102"/>
        <end position="121"/>
    </location>
</feature>
<dbReference type="Proteomes" id="UP000184612">
    <property type="component" value="Unassembled WGS sequence"/>
</dbReference>
<evidence type="ECO:0000256" key="5">
    <source>
        <dbReference type="ARBA" id="ARBA00022692"/>
    </source>
</evidence>
<dbReference type="Pfam" id="PF01032">
    <property type="entry name" value="FecCD"/>
    <property type="match status" value="1"/>
</dbReference>
<dbReference type="GO" id="GO:0022857">
    <property type="term" value="F:transmembrane transporter activity"/>
    <property type="evidence" value="ECO:0007669"/>
    <property type="project" value="InterPro"/>
</dbReference>
<accession>A0A1M7Y4D1</accession>
<evidence type="ECO:0000256" key="6">
    <source>
        <dbReference type="ARBA" id="ARBA00022989"/>
    </source>
</evidence>
<feature type="transmembrane region" description="Helical" evidence="8">
    <location>
        <begin position="127"/>
        <end position="148"/>
    </location>
</feature>
<reference evidence="9 10" key="1">
    <citation type="submission" date="2016-12" db="EMBL/GenBank/DDBJ databases">
        <authorList>
            <person name="Song W.-J."/>
            <person name="Kurnit D.M."/>
        </authorList>
    </citation>
    <scope>NUCLEOTIDE SEQUENCE [LARGE SCALE GENOMIC DNA]</scope>
    <source>
        <strain evidence="9 10">DSM 12503</strain>
    </source>
</reference>
<keyword evidence="4" id="KW-1003">Cell membrane</keyword>
<keyword evidence="5 8" id="KW-0812">Transmembrane</keyword>
<evidence type="ECO:0000256" key="2">
    <source>
        <dbReference type="ARBA" id="ARBA00007935"/>
    </source>
</evidence>
<dbReference type="InterPro" id="IPR037294">
    <property type="entry name" value="ABC_BtuC-like"/>
</dbReference>
<dbReference type="CDD" id="cd06550">
    <property type="entry name" value="TM_ABC_iron-siderophores_like"/>
    <property type="match status" value="1"/>
</dbReference>
<evidence type="ECO:0000256" key="3">
    <source>
        <dbReference type="ARBA" id="ARBA00022448"/>
    </source>
</evidence>
<dbReference type="STRING" id="1121345.SAMN02745217_01399"/>
<evidence type="ECO:0000256" key="1">
    <source>
        <dbReference type="ARBA" id="ARBA00004651"/>
    </source>
</evidence>
<gene>
    <name evidence="9" type="ORF">SAMN02745217_01399</name>
</gene>
<feature type="transmembrane region" description="Helical" evidence="8">
    <location>
        <begin position="201"/>
        <end position="222"/>
    </location>
</feature>
<sequence>MKQKDEGKNRKNRGYKALLLLVACSFFLLFFMVLSIIVGAAKIPFSTVVDAFWHFDKENIKHLMVIDLRLPRVISAVVVGAALAVSGAVMQGMTRNPLADSGLMGLNSGAALALAICLAYIDKVTYSQIILSAFIGAGAGALAVYGISSLVPGGNKPMKLVLSGAAVSTFLVAVSQAIAIGNKMSQNLNFWTMGSVTGNSWNQLKAAVPVIGAGILIAVLLSGRISILSMGEEVALGLGVRLNFVKTVGTIVVVLLAGTSVALAGTITFVGMLIPHFARYLIGPDYRLIIPLSAVLGALLLVVADIGAKTLSAPSEIPLGALISLLGVPVFLYFARRQKGEL</sequence>
<protein>
    <submittedName>
        <fullName evidence="9">Iron complex transport system permease protein</fullName>
    </submittedName>
</protein>
<feature type="transmembrane region" description="Helical" evidence="8">
    <location>
        <begin position="317"/>
        <end position="335"/>
    </location>
</feature>
<feature type="transmembrane region" description="Helical" evidence="8">
    <location>
        <begin position="160"/>
        <end position="181"/>
    </location>
</feature>
<dbReference type="SUPFAM" id="SSF81345">
    <property type="entry name" value="ABC transporter involved in vitamin B12 uptake, BtuC"/>
    <property type="match status" value="1"/>
</dbReference>
<name>A0A1M7Y4D1_9FIRM</name>
<keyword evidence="6 8" id="KW-1133">Transmembrane helix</keyword>
<feature type="transmembrane region" description="Helical" evidence="8">
    <location>
        <begin position="262"/>
        <end position="282"/>
    </location>
</feature>
<feature type="transmembrane region" description="Helical" evidence="8">
    <location>
        <begin position="18"/>
        <end position="41"/>
    </location>
</feature>
<dbReference type="AlphaFoldDB" id="A0A1M7Y4D1"/>
<dbReference type="RefSeq" id="WP_073588125.1">
    <property type="nucleotide sequence ID" value="NZ_FRFD01000004.1"/>
</dbReference>
<evidence type="ECO:0000256" key="4">
    <source>
        <dbReference type="ARBA" id="ARBA00022475"/>
    </source>
</evidence>
<dbReference type="Gene3D" id="1.10.3470.10">
    <property type="entry name" value="ABC transporter involved in vitamin B12 uptake, BtuC"/>
    <property type="match status" value="1"/>
</dbReference>
<dbReference type="FunFam" id="1.10.3470.10:FF:000001">
    <property type="entry name" value="Vitamin B12 ABC transporter permease BtuC"/>
    <property type="match status" value="1"/>
</dbReference>
<feature type="transmembrane region" description="Helical" evidence="8">
    <location>
        <begin position="289"/>
        <end position="311"/>
    </location>
</feature>
<dbReference type="InterPro" id="IPR000522">
    <property type="entry name" value="ABC_transptr_permease_BtuC"/>
</dbReference>
<dbReference type="PANTHER" id="PTHR30472">
    <property type="entry name" value="FERRIC ENTEROBACTIN TRANSPORT SYSTEM PERMEASE PROTEIN"/>
    <property type="match status" value="1"/>
</dbReference>
<evidence type="ECO:0000313" key="10">
    <source>
        <dbReference type="Proteomes" id="UP000184612"/>
    </source>
</evidence>
<keyword evidence="10" id="KW-1185">Reference proteome</keyword>
<dbReference type="EMBL" id="FRFD01000004">
    <property type="protein sequence ID" value="SHO47095.1"/>
    <property type="molecule type" value="Genomic_DNA"/>
</dbReference>
<comment type="subcellular location">
    <subcellularLocation>
        <location evidence="1">Cell membrane</location>
        <topology evidence="1">Multi-pass membrane protein</topology>
    </subcellularLocation>
</comment>
<evidence type="ECO:0000256" key="7">
    <source>
        <dbReference type="ARBA" id="ARBA00023136"/>
    </source>
</evidence>
<dbReference type="GO" id="GO:0033214">
    <property type="term" value="P:siderophore-iron import into cell"/>
    <property type="evidence" value="ECO:0007669"/>
    <property type="project" value="TreeGrafter"/>
</dbReference>
<proteinExistence type="inferred from homology"/>
<dbReference type="GO" id="GO:0005886">
    <property type="term" value="C:plasma membrane"/>
    <property type="evidence" value="ECO:0007669"/>
    <property type="project" value="UniProtKB-SubCell"/>
</dbReference>
<evidence type="ECO:0000313" key="9">
    <source>
        <dbReference type="EMBL" id="SHO47095.1"/>
    </source>
</evidence>
<organism evidence="9 10">
    <name type="scientific">Anaerocolumna xylanovorans DSM 12503</name>
    <dbReference type="NCBI Taxonomy" id="1121345"/>
    <lineage>
        <taxon>Bacteria</taxon>
        <taxon>Bacillati</taxon>
        <taxon>Bacillota</taxon>
        <taxon>Clostridia</taxon>
        <taxon>Lachnospirales</taxon>
        <taxon>Lachnospiraceae</taxon>
        <taxon>Anaerocolumna</taxon>
    </lineage>
</organism>
<dbReference type="PANTHER" id="PTHR30472:SF1">
    <property type="entry name" value="FE(3+) DICITRATE TRANSPORT SYSTEM PERMEASE PROTEIN FECC-RELATED"/>
    <property type="match status" value="1"/>
</dbReference>
<keyword evidence="7 8" id="KW-0472">Membrane</keyword>
<keyword evidence="3" id="KW-0813">Transport</keyword>
<dbReference type="OrthoDB" id="9792889at2"/>
<evidence type="ECO:0000256" key="8">
    <source>
        <dbReference type="SAM" id="Phobius"/>
    </source>
</evidence>